<proteinExistence type="predicted"/>
<organism evidence="2">
    <name type="scientific">Oikopleura dioica</name>
    <name type="common">Tunicate</name>
    <dbReference type="NCBI Taxonomy" id="34765"/>
    <lineage>
        <taxon>Eukaryota</taxon>
        <taxon>Metazoa</taxon>
        <taxon>Chordata</taxon>
        <taxon>Tunicata</taxon>
        <taxon>Appendicularia</taxon>
        <taxon>Copelata</taxon>
        <taxon>Oikopleuridae</taxon>
        <taxon>Oikopleura</taxon>
    </lineage>
</organism>
<sequence>MEVDNLSIQSGLTVNEPAAAADDPELASIVDELEELLSENGPVGSLRRHFTESPATLANLEFHGRIERIQKQLSPLLAKFDKLCKKESQEKRNFFFTAFHQQIKICELAAKIFKEVQIKKSELVELSAIFADEVDVIFSTTCSLSAYASSSKIGTHLRKLLSQYENMVLWAYHHKIEADNTRCWFHRPMGQFLQLLSSSHNSRNLISLFGILLAIPNSVFQQALVETLAHFYETDEISPDAMANSFVRAFKIVLAQNEIVGEEKMRKIEKNVQTLLNDVFKTPRKWFLKNIIPMMKKIGKSAQVDKELGKSLYKVYYFMRNTGASVPNTVMVHQAETIMLLLTPNLPSGLERENFDAEFMGQFRLLLNSLVGPDYEMRIAAIEKFKVWTDMYWESLVEYQLENLAEGFQSLAKIMLHHESCAKTVEAALKTLTGIVNENPNAHALVYDIFAGDEEFKKRSEHAINISRVLAARNVKVRLAFLRLLRSCNKTIFVKWNHICSPLRVYKRLLDESDTQVRSEAALLLRHTFFKAKDESDKEGIIETIKTLSKLYNESSQLCMVLIPEILDCWEDLGWNAKLLLTILRKLGHLVKHEIQQRQKAESNINPSEMVVLSSSMMIGAAFFRSAYMGKVMAKIAKDMQRKESGEELTNEAEENMKLMNEVDASWKSITEKAFNLNHDDRETKLAVVFLSGIWKPNDIDMISIPLRSAIRHGGIDPSVMVQAMVKWNRLADVWCQINEWFKTQIGSDAKSVGVRFAVETDEETLTLEHVIQYIRAMADYKSTFGHKEAAETYIQISGFMRKFFAELKSSEKLSDVFENATPDQLKYLAQLRYDLNAAKGAGDDKLISDPVDFSEYADILVSEKLRYGNEEKLNAIFLADMKKITLSLRETVSVLTPNWAIEEQFCGILDENINLIRKHLTTLRQFIEALIRFKLDKEKKNAHFYCIVDASILLFKTMASETGLSKTEKINIQGHFDFLCQVSQENLRQTVDIAFMDFLKEENILLKPFRDHLCTKDLNHLEIVWSAWIAKETDQNMIDVIRDELSARLKFKRPSECPLPGTHLLFPATSRPPSSLSHLSDDFDNEEPLCRRPA</sequence>
<accession>E4XN12</accession>
<name>E4XN12_OIKDI</name>
<dbReference type="InParanoid" id="E4XN12"/>
<gene>
    <name evidence="2" type="ORF">GSOID_T00015562001</name>
</gene>
<dbReference type="OrthoDB" id="10361765at2759"/>
<dbReference type="AlphaFoldDB" id="E4XN12"/>
<evidence type="ECO:0000256" key="1">
    <source>
        <dbReference type="SAM" id="MobiDB-lite"/>
    </source>
</evidence>
<dbReference type="SUPFAM" id="SSF48371">
    <property type="entry name" value="ARM repeat"/>
    <property type="match status" value="1"/>
</dbReference>
<reference evidence="2" key="1">
    <citation type="journal article" date="2010" name="Science">
        <title>Plasticity of animal genome architecture unmasked by rapid evolution of a pelagic tunicate.</title>
        <authorList>
            <person name="Denoeud F."/>
            <person name="Henriet S."/>
            <person name="Mungpakdee S."/>
            <person name="Aury J.M."/>
            <person name="Da Silva C."/>
            <person name="Brinkmann H."/>
            <person name="Mikhaleva J."/>
            <person name="Olsen L.C."/>
            <person name="Jubin C."/>
            <person name="Canestro C."/>
            <person name="Bouquet J.M."/>
            <person name="Danks G."/>
            <person name="Poulain J."/>
            <person name="Campsteijn C."/>
            <person name="Adamski M."/>
            <person name="Cross I."/>
            <person name="Yadetie F."/>
            <person name="Muffato M."/>
            <person name="Louis A."/>
            <person name="Butcher S."/>
            <person name="Tsagkogeorga G."/>
            <person name="Konrad A."/>
            <person name="Singh S."/>
            <person name="Jensen M.F."/>
            <person name="Cong E.H."/>
            <person name="Eikeseth-Otteraa H."/>
            <person name="Noel B."/>
            <person name="Anthouard V."/>
            <person name="Porcel B.M."/>
            <person name="Kachouri-Lafond R."/>
            <person name="Nishino A."/>
            <person name="Ugolini M."/>
            <person name="Chourrout P."/>
            <person name="Nishida H."/>
            <person name="Aasland R."/>
            <person name="Huzurbazar S."/>
            <person name="Westhof E."/>
            <person name="Delsuc F."/>
            <person name="Lehrach H."/>
            <person name="Reinhardt R."/>
            <person name="Weissenbach J."/>
            <person name="Roy S.W."/>
            <person name="Artiguenave F."/>
            <person name="Postlethwait J.H."/>
            <person name="Manak J.R."/>
            <person name="Thompson E.M."/>
            <person name="Jaillon O."/>
            <person name="Du Pasquier L."/>
            <person name="Boudinot P."/>
            <person name="Liberles D.A."/>
            <person name="Volff J.N."/>
            <person name="Philippe H."/>
            <person name="Lenhard B."/>
            <person name="Roest Crollius H."/>
            <person name="Wincker P."/>
            <person name="Chourrout D."/>
        </authorList>
    </citation>
    <scope>NUCLEOTIDE SEQUENCE [LARGE SCALE GENOMIC DNA]</scope>
</reference>
<dbReference type="EMBL" id="FN653080">
    <property type="protein sequence ID" value="CBY11308.1"/>
    <property type="molecule type" value="Genomic_DNA"/>
</dbReference>
<protein>
    <submittedName>
        <fullName evidence="2">Uncharacterized protein</fullName>
    </submittedName>
</protein>
<dbReference type="Proteomes" id="UP000001307">
    <property type="component" value="Unassembled WGS sequence"/>
</dbReference>
<keyword evidence="3" id="KW-1185">Reference proteome</keyword>
<dbReference type="InterPro" id="IPR016024">
    <property type="entry name" value="ARM-type_fold"/>
</dbReference>
<feature type="region of interest" description="Disordered" evidence="1">
    <location>
        <begin position="1071"/>
        <end position="1095"/>
    </location>
</feature>
<evidence type="ECO:0000313" key="2">
    <source>
        <dbReference type="EMBL" id="CBY11308.1"/>
    </source>
</evidence>
<evidence type="ECO:0000313" key="3">
    <source>
        <dbReference type="Proteomes" id="UP000001307"/>
    </source>
</evidence>